<dbReference type="PANTHER" id="PTHR35089:SF1">
    <property type="entry name" value="CHAPERONE PROTEIN SKP"/>
    <property type="match status" value="1"/>
</dbReference>
<dbReference type="GO" id="GO:0051082">
    <property type="term" value="F:unfolded protein binding"/>
    <property type="evidence" value="ECO:0007669"/>
    <property type="project" value="InterPro"/>
</dbReference>
<sequence length="170" mass="19684">MKKTIFFIVFIFVAVTANAQKFALIDMEYILEHIPAYKQANERLEQLSQKYQNDVDVVMQQAQSLYTEYQSKVASFSEEQRVKKEEEVIAKEKTVAELRRKYFGQEGDLFKEREKLMKPIQDDIYFVIKEIAEIEGFSLVTDRASASGIIFASPRIDISSKVLTKLGYSD</sequence>
<protein>
    <recommendedName>
        <fullName evidence="5">Chaperone protein Skp</fullName>
    </recommendedName>
</protein>
<comment type="caution">
    <text evidence="4">The sequence shown here is derived from an EMBL/GenBank/DDBJ whole genome shotgun (WGS) entry which is preliminary data.</text>
</comment>
<evidence type="ECO:0000256" key="2">
    <source>
        <dbReference type="ARBA" id="ARBA00022729"/>
    </source>
</evidence>
<dbReference type="GO" id="GO:0050821">
    <property type="term" value="P:protein stabilization"/>
    <property type="evidence" value="ECO:0007669"/>
    <property type="project" value="TreeGrafter"/>
</dbReference>
<dbReference type="EMBL" id="SNRY01000632">
    <property type="protein sequence ID" value="KAA6338243.1"/>
    <property type="molecule type" value="Genomic_DNA"/>
</dbReference>
<name>A0A5J4RZ33_9ZZZZ</name>
<gene>
    <name evidence="4" type="ORF">EZS27_013734</name>
</gene>
<feature type="coiled-coil region" evidence="3">
    <location>
        <begin position="34"/>
        <end position="101"/>
    </location>
</feature>
<dbReference type="PANTHER" id="PTHR35089">
    <property type="entry name" value="CHAPERONE PROTEIN SKP"/>
    <property type="match status" value="1"/>
</dbReference>
<dbReference type="Gene3D" id="3.30.910.20">
    <property type="entry name" value="Skp domain"/>
    <property type="match status" value="1"/>
</dbReference>
<dbReference type="Pfam" id="PF03938">
    <property type="entry name" value="OmpH"/>
    <property type="match status" value="1"/>
</dbReference>
<evidence type="ECO:0000256" key="3">
    <source>
        <dbReference type="SAM" id="Coils"/>
    </source>
</evidence>
<dbReference type="SMART" id="SM00935">
    <property type="entry name" value="OmpH"/>
    <property type="match status" value="1"/>
</dbReference>
<keyword evidence="2" id="KW-0732">Signal</keyword>
<evidence type="ECO:0000313" key="4">
    <source>
        <dbReference type="EMBL" id="KAA6338243.1"/>
    </source>
</evidence>
<dbReference type="SUPFAM" id="SSF111384">
    <property type="entry name" value="OmpH-like"/>
    <property type="match status" value="1"/>
</dbReference>
<reference evidence="4" key="1">
    <citation type="submission" date="2019-03" db="EMBL/GenBank/DDBJ databases">
        <title>Single cell metagenomics reveals metabolic interactions within the superorganism composed of flagellate Streblomastix strix and complex community of Bacteroidetes bacteria on its surface.</title>
        <authorList>
            <person name="Treitli S.C."/>
            <person name="Kolisko M."/>
            <person name="Husnik F."/>
            <person name="Keeling P."/>
            <person name="Hampl V."/>
        </authorList>
    </citation>
    <scope>NUCLEOTIDE SEQUENCE</scope>
    <source>
        <strain evidence="4">STM</strain>
    </source>
</reference>
<dbReference type="GO" id="GO:0005829">
    <property type="term" value="C:cytosol"/>
    <property type="evidence" value="ECO:0007669"/>
    <property type="project" value="TreeGrafter"/>
</dbReference>
<accession>A0A5J4RZ33</accession>
<dbReference type="AlphaFoldDB" id="A0A5J4RZ33"/>
<comment type="similarity">
    <text evidence="1">Belongs to the Skp family.</text>
</comment>
<dbReference type="InterPro" id="IPR024930">
    <property type="entry name" value="Skp_dom_sf"/>
</dbReference>
<dbReference type="InterPro" id="IPR005632">
    <property type="entry name" value="Chaperone_Skp"/>
</dbReference>
<keyword evidence="3" id="KW-0175">Coiled coil</keyword>
<organism evidence="4">
    <name type="scientific">termite gut metagenome</name>
    <dbReference type="NCBI Taxonomy" id="433724"/>
    <lineage>
        <taxon>unclassified sequences</taxon>
        <taxon>metagenomes</taxon>
        <taxon>organismal metagenomes</taxon>
    </lineage>
</organism>
<evidence type="ECO:0008006" key="5">
    <source>
        <dbReference type="Google" id="ProtNLM"/>
    </source>
</evidence>
<evidence type="ECO:0000256" key="1">
    <source>
        <dbReference type="ARBA" id="ARBA00009091"/>
    </source>
</evidence>
<proteinExistence type="inferred from homology"/>